<dbReference type="Proteomes" id="UP000324513">
    <property type="component" value="Unassembled WGS sequence"/>
</dbReference>
<evidence type="ECO:0008006" key="4">
    <source>
        <dbReference type="Google" id="ProtNLM"/>
    </source>
</evidence>
<keyword evidence="1" id="KW-0812">Transmembrane</keyword>
<feature type="transmembrane region" description="Helical" evidence="1">
    <location>
        <begin position="7"/>
        <end position="24"/>
    </location>
</feature>
<protein>
    <recommendedName>
        <fullName evidence="4">Transmembrane Fragile-X-F protein</fullName>
    </recommendedName>
</protein>
<comment type="caution">
    <text evidence="2">The sequence shown here is derived from an EMBL/GenBank/DDBJ whole genome shotgun (WGS) entry which is preliminary data.</text>
</comment>
<organism evidence="2 3">
    <name type="scientific">Elizabethkingia miricola</name>
    <name type="common">Chryseobacterium miricola</name>
    <dbReference type="NCBI Taxonomy" id="172045"/>
    <lineage>
        <taxon>Bacteria</taxon>
        <taxon>Pseudomonadati</taxon>
        <taxon>Bacteroidota</taxon>
        <taxon>Flavobacteriia</taxon>
        <taxon>Flavobacteriales</taxon>
        <taxon>Weeksellaceae</taxon>
        <taxon>Elizabethkingia</taxon>
    </lineage>
</organism>
<feature type="transmembrane region" description="Helical" evidence="1">
    <location>
        <begin position="44"/>
        <end position="63"/>
    </location>
</feature>
<evidence type="ECO:0000313" key="2">
    <source>
        <dbReference type="EMBL" id="TYO91958.1"/>
    </source>
</evidence>
<dbReference type="RefSeq" id="WP_065082415.1">
    <property type="nucleotide sequence ID" value="NZ_FLSS01000012.1"/>
</dbReference>
<proteinExistence type="predicted"/>
<evidence type="ECO:0000313" key="3">
    <source>
        <dbReference type="Proteomes" id="UP000324513"/>
    </source>
</evidence>
<keyword evidence="3" id="KW-1185">Reference proteome</keyword>
<accession>A0ABY3NGE4</accession>
<sequence>MKTENTGVGLFTVIAIVFIVLKLTKTIDWSWWWVLAPIWGPLGFFLMFFLIIAIIGGTISLFATKKRRK</sequence>
<evidence type="ECO:0000256" key="1">
    <source>
        <dbReference type="SAM" id="Phobius"/>
    </source>
</evidence>
<keyword evidence="1" id="KW-1133">Transmembrane helix</keyword>
<gene>
    <name evidence="2" type="ORF">LX74_02209</name>
</gene>
<keyword evidence="1" id="KW-0472">Membrane</keyword>
<reference evidence="2 3" key="1">
    <citation type="submission" date="2019-07" db="EMBL/GenBank/DDBJ databases">
        <title>Genomic Encyclopedia of Archaeal and Bacterial Type Strains, Phase II (KMG-II): from individual species to whole genera.</title>
        <authorList>
            <person name="Goeker M."/>
        </authorList>
    </citation>
    <scope>NUCLEOTIDE SEQUENCE [LARGE SCALE GENOMIC DNA]</scope>
    <source>
        <strain evidence="2 3">DSM 14571</strain>
    </source>
</reference>
<dbReference type="EMBL" id="VNHK01000006">
    <property type="protein sequence ID" value="TYO91958.1"/>
    <property type="molecule type" value="Genomic_DNA"/>
</dbReference>
<name>A0ABY3NGE4_ELIMR</name>